<dbReference type="PANTHER" id="PTHR13271:SF91">
    <property type="entry name" value="PROTEIN SET DOMAIN GROUP 40"/>
    <property type="match status" value="1"/>
</dbReference>
<dbReference type="InterPro" id="IPR050600">
    <property type="entry name" value="SETD3_SETD6_MTase"/>
</dbReference>
<evidence type="ECO:0000313" key="7">
    <source>
        <dbReference type="EMBL" id="KAH0895886.1"/>
    </source>
</evidence>
<dbReference type="InterPro" id="IPR001214">
    <property type="entry name" value="SET_dom"/>
</dbReference>
<accession>A0ABQ8ATM2</accession>
<dbReference type="Pfam" id="PF02984">
    <property type="entry name" value="Cyclin_C"/>
    <property type="match status" value="1"/>
</dbReference>
<evidence type="ECO:0000256" key="4">
    <source>
        <dbReference type="RuleBase" id="RU000383"/>
    </source>
</evidence>
<dbReference type="EMBL" id="JAGKQM010000012">
    <property type="protein sequence ID" value="KAH0895886.1"/>
    <property type="molecule type" value="Genomic_DNA"/>
</dbReference>
<dbReference type="SMART" id="SM00385">
    <property type="entry name" value="CYCLIN"/>
    <property type="match status" value="2"/>
</dbReference>
<dbReference type="Gene3D" id="1.10.472.10">
    <property type="entry name" value="Cyclin-like"/>
    <property type="match status" value="2"/>
</dbReference>
<evidence type="ECO:0000256" key="3">
    <source>
        <dbReference type="ARBA" id="ARBA00023306"/>
    </source>
</evidence>
<keyword evidence="8" id="KW-1185">Reference proteome</keyword>
<dbReference type="PROSITE" id="PS00292">
    <property type="entry name" value="CYCLINS"/>
    <property type="match status" value="1"/>
</dbReference>
<comment type="caution">
    <text evidence="7">The sequence shown here is derived from an EMBL/GenBank/DDBJ whole genome shotgun (WGS) entry which is preliminary data.</text>
</comment>
<dbReference type="PANTHER" id="PTHR13271">
    <property type="entry name" value="UNCHARACTERIZED PUTATIVE METHYLTRANSFERASE"/>
    <property type="match status" value="1"/>
</dbReference>
<dbReference type="InterPro" id="IPR004367">
    <property type="entry name" value="Cyclin_C-dom"/>
</dbReference>
<dbReference type="Pfam" id="PF00134">
    <property type="entry name" value="Cyclin_N"/>
    <property type="match status" value="1"/>
</dbReference>
<keyword evidence="3" id="KW-0131">Cell cycle</keyword>
<proteinExistence type="inferred from homology"/>
<name>A0ABQ8ATM2_BRANA</name>
<keyword evidence="2 4" id="KW-0195">Cyclin</keyword>
<evidence type="ECO:0000256" key="1">
    <source>
        <dbReference type="ARBA" id="ARBA00022618"/>
    </source>
</evidence>
<dbReference type="InterPro" id="IPR006671">
    <property type="entry name" value="Cyclin_N"/>
</dbReference>
<dbReference type="SMART" id="SM01332">
    <property type="entry name" value="Cyclin_C"/>
    <property type="match status" value="1"/>
</dbReference>
<dbReference type="InterPro" id="IPR048258">
    <property type="entry name" value="Cyclins_cyclin-box"/>
</dbReference>
<keyword evidence="1" id="KW-0132">Cell division</keyword>
<dbReference type="Proteomes" id="UP000824890">
    <property type="component" value="Unassembled WGS sequence"/>
</dbReference>
<organism evidence="7 8">
    <name type="scientific">Brassica napus</name>
    <name type="common">Rape</name>
    <dbReference type="NCBI Taxonomy" id="3708"/>
    <lineage>
        <taxon>Eukaryota</taxon>
        <taxon>Viridiplantae</taxon>
        <taxon>Streptophyta</taxon>
        <taxon>Embryophyta</taxon>
        <taxon>Tracheophyta</taxon>
        <taxon>Spermatophyta</taxon>
        <taxon>Magnoliopsida</taxon>
        <taxon>eudicotyledons</taxon>
        <taxon>Gunneridae</taxon>
        <taxon>Pentapetalae</taxon>
        <taxon>rosids</taxon>
        <taxon>malvids</taxon>
        <taxon>Brassicales</taxon>
        <taxon>Brassicaceae</taxon>
        <taxon>Brassiceae</taxon>
        <taxon>Brassica</taxon>
    </lineage>
</organism>
<dbReference type="Gene3D" id="3.90.1410.10">
    <property type="entry name" value="set domain protein methyltransferase, domain 1"/>
    <property type="match status" value="1"/>
</dbReference>
<dbReference type="SUPFAM" id="SSF82199">
    <property type="entry name" value="SET domain"/>
    <property type="match status" value="1"/>
</dbReference>
<feature type="region of interest" description="Disordered" evidence="5">
    <location>
        <begin position="55"/>
        <end position="78"/>
    </location>
</feature>
<evidence type="ECO:0000313" key="8">
    <source>
        <dbReference type="Proteomes" id="UP000824890"/>
    </source>
</evidence>
<dbReference type="CDD" id="cd10527">
    <property type="entry name" value="SET_LSMT"/>
    <property type="match status" value="1"/>
</dbReference>
<evidence type="ECO:0000256" key="2">
    <source>
        <dbReference type="ARBA" id="ARBA00023127"/>
    </source>
</evidence>
<dbReference type="CDD" id="cd20562">
    <property type="entry name" value="CYCLIN_AtCycA_like_rpt1"/>
    <property type="match status" value="1"/>
</dbReference>
<dbReference type="InterPro" id="IPR036915">
    <property type="entry name" value="Cyclin-like_sf"/>
</dbReference>
<protein>
    <recommendedName>
        <fullName evidence="6">SET domain-containing protein</fullName>
    </recommendedName>
</protein>
<gene>
    <name evidence="7" type="ORF">HID58_045454</name>
</gene>
<reference evidence="7 8" key="1">
    <citation type="submission" date="2021-05" db="EMBL/GenBank/DDBJ databases">
        <title>Genome Assembly of Synthetic Allotetraploid Brassica napus Reveals Homoeologous Exchanges between Subgenomes.</title>
        <authorList>
            <person name="Davis J.T."/>
        </authorList>
    </citation>
    <scope>NUCLEOTIDE SEQUENCE [LARGE SCALE GENOMIC DNA]</scope>
    <source>
        <strain evidence="8">cv. Da-Ae</strain>
        <tissue evidence="7">Seedling</tissue>
    </source>
</reference>
<dbReference type="CDD" id="cd20506">
    <property type="entry name" value="CYCLIN_AtCycA-like_rpt2"/>
    <property type="match status" value="1"/>
</dbReference>
<sequence length="981" mass="110801">MKMSKTTNQNRRPSFTSSTESSMRKRHGPPPSSSSAVKPISNTAVMVAKKRAPLGNITNQKKDSRIFPNSSSADSAHCPNKSAKLKLAAPTQPVCVNACETKSTCEEEVVPIERKAFSNLCITPSSDTTTNVMSETENKEDKFMNIDNKDDADPQLCATFACDIYNHLRAAEAKKQPAVDYMATVQKDVNSTMRGILVDWLVEVSEEYRLVPETLYLTVNYIDRYLSGNVISRQKLQLLGVACMMIAAKYEEVCAPQVEEFCYITDNTYLKDEVLDMESAVLNYLKFEMSAPTVKCFLRRFSRAAQGVHEAPCMQLECMASYIAELSLLEYTMLSHSPSLVAASAIFLAKYTLDPTRRPWNSTLRHYTQYEAMELRGCVMDLQRLCSNAHVSTLPAVRDKYSQHKYKFVAKKFCPSIIPPDFFKNSLSHKNQGLRRRMDSEHQTMETFLRWSAELGVSDSTDPSQSHDSCLGRTLSVADFPLAGGRGLGAVRELRKGELVLKVPRNALLTTESMVAKDQNLRDSVNLHRSLSSTQILSVCLLYEMSKGKCSFWYPYLVHLPRDYDLLATFGEFEKRALQVEDAVWAAEKAIAKSQSEWKEAVTLMKELDLKPKFQSLQAWNWASATISSRTLHIPWDSAGCLCPVGDLFNYDAPGDDSNTSGGPETVNNAEEAGHVVETQSERLTDGGFDGEANAYCLYARRNYQLGEQVLLCYGTYTNLELLEHYGFTLDENSNDKVFIPLETSLYALASSWPKDSLYIHQDGKPSFALVSTLRLWLIPQSQRDKSVMRLVYAGSQISVKNEILVMKWVSEKCRSVLKDLPTSILEDRVILQDIDKLQDPELRLEQREVEAFGSEVRAFLEANHLWDLINGEFCGKTKRIMSKWRLSVQWRLRNGTRTFGLSVYHQMLSVDGEAEDFSCDSSGGYKSIEMYKIRTSKYANASIDPCFPDKRIPGELQADTIHFFFFKYVSISEFNNAVYM</sequence>
<feature type="domain" description="SET" evidence="6">
    <location>
        <begin position="473"/>
        <end position="715"/>
    </location>
</feature>
<feature type="region of interest" description="Disordered" evidence="5">
    <location>
        <begin position="1"/>
        <end position="40"/>
    </location>
</feature>
<comment type="similarity">
    <text evidence="4">Belongs to the cyclin family.</text>
</comment>
<dbReference type="InterPro" id="IPR046341">
    <property type="entry name" value="SET_dom_sf"/>
</dbReference>
<evidence type="ECO:0000256" key="5">
    <source>
        <dbReference type="SAM" id="MobiDB-lite"/>
    </source>
</evidence>
<dbReference type="SUPFAM" id="SSF47954">
    <property type="entry name" value="Cyclin-like"/>
    <property type="match status" value="2"/>
</dbReference>
<dbReference type="InterPro" id="IPR013763">
    <property type="entry name" value="Cyclin-like_dom"/>
</dbReference>
<feature type="compositionally biased region" description="Polar residues" evidence="5">
    <location>
        <begin position="1"/>
        <end position="21"/>
    </location>
</feature>
<dbReference type="PROSITE" id="PS50280">
    <property type="entry name" value="SET"/>
    <property type="match status" value="1"/>
</dbReference>
<evidence type="ECO:0000259" key="6">
    <source>
        <dbReference type="PROSITE" id="PS50280"/>
    </source>
</evidence>